<dbReference type="AlphaFoldDB" id="A0A5B7EDA7"/>
<feature type="transmembrane region" description="Helical" evidence="1">
    <location>
        <begin position="60"/>
        <end position="82"/>
    </location>
</feature>
<dbReference type="OrthoDB" id="6355006at2759"/>
<keyword evidence="1" id="KW-0812">Transmembrane</keyword>
<organism evidence="2 3">
    <name type="scientific">Portunus trituberculatus</name>
    <name type="common">Swimming crab</name>
    <name type="synonym">Neptunus trituberculatus</name>
    <dbReference type="NCBI Taxonomy" id="210409"/>
    <lineage>
        <taxon>Eukaryota</taxon>
        <taxon>Metazoa</taxon>
        <taxon>Ecdysozoa</taxon>
        <taxon>Arthropoda</taxon>
        <taxon>Crustacea</taxon>
        <taxon>Multicrustacea</taxon>
        <taxon>Malacostraca</taxon>
        <taxon>Eumalacostraca</taxon>
        <taxon>Eucarida</taxon>
        <taxon>Decapoda</taxon>
        <taxon>Pleocyemata</taxon>
        <taxon>Brachyura</taxon>
        <taxon>Eubrachyura</taxon>
        <taxon>Portunoidea</taxon>
        <taxon>Portunidae</taxon>
        <taxon>Portuninae</taxon>
        <taxon>Portunus</taxon>
    </lineage>
</organism>
<evidence type="ECO:0000313" key="2">
    <source>
        <dbReference type="EMBL" id="MPC31317.1"/>
    </source>
</evidence>
<dbReference type="EMBL" id="VSRR010002412">
    <property type="protein sequence ID" value="MPC31317.1"/>
    <property type="molecule type" value="Genomic_DNA"/>
</dbReference>
<protein>
    <submittedName>
        <fullName evidence="2">Uncharacterized protein</fullName>
    </submittedName>
</protein>
<keyword evidence="1" id="KW-0472">Membrane</keyword>
<evidence type="ECO:0000256" key="1">
    <source>
        <dbReference type="SAM" id="Phobius"/>
    </source>
</evidence>
<dbReference type="Proteomes" id="UP000324222">
    <property type="component" value="Unassembled WGS sequence"/>
</dbReference>
<name>A0A5B7EDA7_PORTR</name>
<keyword evidence="1" id="KW-1133">Transmembrane helix</keyword>
<reference evidence="2 3" key="1">
    <citation type="submission" date="2019-05" db="EMBL/GenBank/DDBJ databases">
        <title>Another draft genome of Portunus trituberculatus and its Hox gene families provides insights of decapod evolution.</title>
        <authorList>
            <person name="Jeong J.-H."/>
            <person name="Song I."/>
            <person name="Kim S."/>
            <person name="Choi T."/>
            <person name="Kim D."/>
            <person name="Ryu S."/>
            <person name="Kim W."/>
        </authorList>
    </citation>
    <scope>NUCLEOTIDE SEQUENCE [LARGE SCALE GENOMIC DNA]</scope>
    <source>
        <tissue evidence="2">Muscle</tissue>
    </source>
</reference>
<accession>A0A5B7EDA7</accession>
<keyword evidence="3" id="KW-1185">Reference proteome</keyword>
<proteinExistence type="predicted"/>
<sequence length="107" mass="11500">MFTMAASITVFPLQTQTEGMTVVLGMWGAAMGTFLGLNSLHTISVVGLDDYAAMMGAWNLTLALSFVTIGPFLVWCVMQATAMPSVCGWRLFLSWSVFCCGSSCLLL</sequence>
<comment type="caution">
    <text evidence="2">The sequence shown here is derived from an EMBL/GenBank/DDBJ whole genome shotgun (WGS) entry which is preliminary data.</text>
</comment>
<gene>
    <name evidence="2" type="ORF">E2C01_024603</name>
</gene>
<feature type="transmembrane region" description="Helical" evidence="1">
    <location>
        <begin position="27"/>
        <end position="48"/>
    </location>
</feature>
<evidence type="ECO:0000313" key="3">
    <source>
        <dbReference type="Proteomes" id="UP000324222"/>
    </source>
</evidence>